<dbReference type="eggNOG" id="COG1680">
    <property type="taxonomic scope" value="Bacteria"/>
</dbReference>
<organism evidence="4 5">
    <name type="scientific">Sphingopyxis alaskensis (strain DSM 13593 / LMG 18877 / RB2256)</name>
    <name type="common">Sphingomonas alaskensis</name>
    <dbReference type="NCBI Taxonomy" id="317655"/>
    <lineage>
        <taxon>Bacteria</taxon>
        <taxon>Pseudomonadati</taxon>
        <taxon>Pseudomonadota</taxon>
        <taxon>Alphaproteobacteria</taxon>
        <taxon>Sphingomonadales</taxon>
        <taxon>Sphingomonadaceae</taxon>
        <taxon>Sphingopyxis</taxon>
    </lineage>
</organism>
<gene>
    <name evidence="4" type="ordered locus">Sala_1465</name>
</gene>
<evidence type="ECO:0000256" key="1">
    <source>
        <dbReference type="SAM" id="Phobius"/>
    </source>
</evidence>
<dbReference type="SUPFAM" id="SSF56601">
    <property type="entry name" value="beta-lactamase/transpeptidase-like"/>
    <property type="match status" value="1"/>
</dbReference>
<evidence type="ECO:0000313" key="5">
    <source>
        <dbReference type="Proteomes" id="UP000006578"/>
    </source>
</evidence>
<keyword evidence="2" id="KW-0732">Signal</keyword>
<name>Q1GT44_SPHAL</name>
<dbReference type="PANTHER" id="PTHR46825:SF9">
    <property type="entry name" value="BETA-LACTAMASE-RELATED DOMAIN-CONTAINING PROTEIN"/>
    <property type="match status" value="1"/>
</dbReference>
<dbReference type="STRING" id="317655.Sala_1465"/>
<dbReference type="AlphaFoldDB" id="Q1GT44"/>
<keyword evidence="1" id="KW-1133">Transmembrane helix</keyword>
<evidence type="ECO:0000259" key="3">
    <source>
        <dbReference type="Pfam" id="PF00144"/>
    </source>
</evidence>
<feature type="signal peptide" evidence="2">
    <location>
        <begin position="1"/>
        <end position="21"/>
    </location>
</feature>
<keyword evidence="5" id="KW-1185">Reference proteome</keyword>
<dbReference type="PANTHER" id="PTHR46825">
    <property type="entry name" value="D-ALANYL-D-ALANINE-CARBOXYPEPTIDASE/ENDOPEPTIDASE AMPH"/>
    <property type="match status" value="1"/>
</dbReference>
<sequence>MRFIRKMMIGLTALAALPLAAQGPVPAPAVKKAEAMAPKAASAPAALDAKDLEAWMDGFLPYALERGRIAGAVVVVVRGDEVLLQKGYGFADVAKRAPVLPETTLFRPGSVSKLITWTAVMQQVEAGKIDLDRDVNAYLDFRIPPFEGKPITMRHIMTHTAGFEESVRHLISSDPEAVKTLKELMPLALPERVFAPGTTPAYSNYATALAGYIVERVSGQGFDDYVENRIFKPLGMTHSTFRQPLPARLAPHMAKGYADVTGKPQPFEMVIPAPAGAMSASGADMAKFMIAHLNGGGGILKPETARQMHDFKAAGVGPLNSMALGFYEQWVNGRRAIAHGGDTVWFHSYLWLFPESDIGIFLSMNAQGRDGATGAVRSALFHKFADRYLPGPPEKPSQVDAATARDHARMMVGNYVSSRGSFTNFFSLFGLLGLATISLTEDGKISVPALDGLGAGARDWVEVEPFVWRDSGTGERLAAEVSDGRVVRWSVDPGSPFMVFEPAPFGVNAAWLNPALIFAFGIILLTALAWPVRALVRRRFKADFALTGKSLRAYRLSRAFAWLVLAAAAGWIALIAAFTADIGSIGGPLDWLIHLLRVLTPLAAFGLLATGGWHLWFSIKDKRRWTMKLGAVLLILAAAVLVWVTLAFHLYGFGMVY</sequence>
<accession>Q1GT44</accession>
<dbReference type="InterPro" id="IPR012338">
    <property type="entry name" value="Beta-lactam/transpept-like"/>
</dbReference>
<dbReference type="Proteomes" id="UP000006578">
    <property type="component" value="Chromosome"/>
</dbReference>
<dbReference type="Pfam" id="PF00144">
    <property type="entry name" value="Beta-lactamase"/>
    <property type="match status" value="1"/>
</dbReference>
<evidence type="ECO:0000256" key="2">
    <source>
        <dbReference type="SAM" id="SignalP"/>
    </source>
</evidence>
<dbReference type="EMBL" id="CP000356">
    <property type="protein sequence ID" value="ABF53178.1"/>
    <property type="molecule type" value="Genomic_DNA"/>
</dbReference>
<feature type="domain" description="Beta-lactamase-related" evidence="3">
    <location>
        <begin position="64"/>
        <end position="374"/>
    </location>
</feature>
<dbReference type="InterPro" id="IPR001466">
    <property type="entry name" value="Beta-lactam-related"/>
</dbReference>
<keyword evidence="1" id="KW-0472">Membrane</keyword>
<dbReference type="RefSeq" id="WP_011541758.1">
    <property type="nucleotide sequence ID" value="NC_008048.1"/>
</dbReference>
<reference evidence="4 5" key="1">
    <citation type="journal article" date="2009" name="Proc. Natl. Acad. Sci. U.S.A.">
        <title>The genomic basis of trophic strategy in marine bacteria.</title>
        <authorList>
            <person name="Lauro F.M."/>
            <person name="McDougald D."/>
            <person name="Thomas T."/>
            <person name="Williams T.J."/>
            <person name="Egan S."/>
            <person name="Rice S."/>
            <person name="DeMaere M.Z."/>
            <person name="Ting L."/>
            <person name="Ertan H."/>
            <person name="Johnson J."/>
            <person name="Ferriera S."/>
            <person name="Lapidus A."/>
            <person name="Anderson I."/>
            <person name="Kyrpides N."/>
            <person name="Munk A.C."/>
            <person name="Detter C."/>
            <person name="Han C.S."/>
            <person name="Brown M.V."/>
            <person name="Robb F.T."/>
            <person name="Kjelleberg S."/>
            <person name="Cavicchioli R."/>
        </authorList>
    </citation>
    <scope>NUCLEOTIDE SEQUENCE [LARGE SCALE GENOMIC DNA]</scope>
    <source>
        <strain evidence="5">DSM 13593 / LMG 18877 / RB2256</strain>
    </source>
</reference>
<dbReference type="Gene3D" id="3.40.710.10">
    <property type="entry name" value="DD-peptidase/beta-lactamase superfamily"/>
    <property type="match status" value="1"/>
</dbReference>
<feature type="transmembrane region" description="Helical" evidence="1">
    <location>
        <begin position="591"/>
        <end position="617"/>
    </location>
</feature>
<feature type="transmembrane region" description="Helical" evidence="1">
    <location>
        <begin position="629"/>
        <end position="651"/>
    </location>
</feature>
<keyword evidence="1" id="KW-0812">Transmembrane</keyword>
<feature type="transmembrane region" description="Helical" evidence="1">
    <location>
        <begin position="511"/>
        <end position="532"/>
    </location>
</feature>
<feature type="chain" id="PRO_5004189595" evidence="2">
    <location>
        <begin position="22"/>
        <end position="657"/>
    </location>
</feature>
<dbReference type="KEGG" id="sal:Sala_1465"/>
<dbReference type="OrthoDB" id="119951at2"/>
<proteinExistence type="predicted"/>
<feature type="transmembrane region" description="Helical" evidence="1">
    <location>
        <begin position="559"/>
        <end position="579"/>
    </location>
</feature>
<evidence type="ECO:0000313" key="4">
    <source>
        <dbReference type="EMBL" id="ABF53178.1"/>
    </source>
</evidence>
<dbReference type="HOGENOM" id="CLU_022757_1_0_5"/>
<protein>
    <submittedName>
        <fullName evidence="4">Beta-lactamase</fullName>
    </submittedName>
</protein>
<dbReference type="InterPro" id="IPR050491">
    <property type="entry name" value="AmpC-like"/>
</dbReference>